<feature type="compositionally biased region" description="Basic and acidic residues" evidence="1">
    <location>
        <begin position="209"/>
        <end position="234"/>
    </location>
</feature>
<sequence>MSDGQHAVAKILAMGLLEGNYFPVQLSKTFLERTIFGKVHSDLTSDFIDYMSPSDAELMKHALDNFDVNYDDPIDNLDTFQCKWQPTKDNFKKLMKGVADKEMIQKPMFVIDCWHPILKEILDNEVEQACESETKSQEIEARMIEESRRDLMSVNNKIARFEKTSKISTNSELSTEQTTKHGNIFSALREERDTRDTTAEVSTPPGNEDGNRDGSSESNRDMSNEVSDRKEREVYEKSIQEKFEEKIRYSPKQSKKVKNEGGKAAWKAAVLRLVRKSRALVELARESAGMDADMKSAIFGISEVSDTITEELGEYERRTEKEDGMRKARQEIGC</sequence>
<gene>
    <name evidence="2" type="ORF">PHAECO_LOCUS9195</name>
</gene>
<name>A0A9N9SJK1_PHACE</name>
<reference evidence="2" key="2">
    <citation type="submission" date="2022-10" db="EMBL/GenBank/DDBJ databases">
        <authorList>
            <consortium name="ENA_rothamsted_submissions"/>
            <consortium name="culmorum"/>
            <person name="King R."/>
        </authorList>
    </citation>
    <scope>NUCLEOTIDE SEQUENCE</scope>
</reference>
<reference evidence="2" key="1">
    <citation type="submission" date="2022-01" db="EMBL/GenBank/DDBJ databases">
        <authorList>
            <person name="King R."/>
        </authorList>
    </citation>
    <scope>NUCLEOTIDE SEQUENCE</scope>
</reference>
<feature type="compositionally biased region" description="Basic and acidic residues" evidence="1">
    <location>
        <begin position="188"/>
        <end position="198"/>
    </location>
</feature>
<dbReference type="OrthoDB" id="10038899at2759"/>
<feature type="region of interest" description="Disordered" evidence="1">
    <location>
        <begin position="169"/>
        <end position="234"/>
    </location>
</feature>
<dbReference type="EMBL" id="OU896711">
    <property type="protein sequence ID" value="CAG9822108.1"/>
    <property type="molecule type" value="Genomic_DNA"/>
</dbReference>
<evidence type="ECO:0000313" key="2">
    <source>
        <dbReference type="EMBL" id="CAG9822108.1"/>
    </source>
</evidence>
<evidence type="ECO:0000313" key="3">
    <source>
        <dbReference type="Proteomes" id="UP001153737"/>
    </source>
</evidence>
<organism evidence="2 3">
    <name type="scientific">Phaedon cochleariae</name>
    <name type="common">Mustard beetle</name>
    <dbReference type="NCBI Taxonomy" id="80249"/>
    <lineage>
        <taxon>Eukaryota</taxon>
        <taxon>Metazoa</taxon>
        <taxon>Ecdysozoa</taxon>
        <taxon>Arthropoda</taxon>
        <taxon>Hexapoda</taxon>
        <taxon>Insecta</taxon>
        <taxon>Pterygota</taxon>
        <taxon>Neoptera</taxon>
        <taxon>Endopterygota</taxon>
        <taxon>Coleoptera</taxon>
        <taxon>Polyphaga</taxon>
        <taxon>Cucujiformia</taxon>
        <taxon>Chrysomeloidea</taxon>
        <taxon>Chrysomelidae</taxon>
        <taxon>Chrysomelinae</taxon>
        <taxon>Chrysomelini</taxon>
        <taxon>Phaedon</taxon>
    </lineage>
</organism>
<dbReference type="AlphaFoldDB" id="A0A9N9SJK1"/>
<dbReference type="Proteomes" id="UP001153737">
    <property type="component" value="Chromosome 5"/>
</dbReference>
<keyword evidence="3" id="KW-1185">Reference proteome</keyword>
<accession>A0A9N9SJK1</accession>
<proteinExistence type="predicted"/>
<evidence type="ECO:0000256" key="1">
    <source>
        <dbReference type="SAM" id="MobiDB-lite"/>
    </source>
</evidence>
<feature type="compositionally biased region" description="Polar residues" evidence="1">
    <location>
        <begin position="169"/>
        <end position="181"/>
    </location>
</feature>
<protein>
    <submittedName>
        <fullName evidence="2">Uncharacterized protein</fullName>
    </submittedName>
</protein>